<dbReference type="Proteomes" id="UP000095751">
    <property type="component" value="Unassembled WGS sequence"/>
</dbReference>
<dbReference type="OrthoDB" id="10530521at2759"/>
<dbReference type="EMBL" id="KV784375">
    <property type="protein sequence ID" value="OEU09474.1"/>
    <property type="molecule type" value="Genomic_DNA"/>
</dbReference>
<gene>
    <name evidence="2" type="ORF">FRACYDRAFT_248326</name>
</gene>
<accession>A0A1E7EUJ7</accession>
<reference evidence="2 3" key="1">
    <citation type="submission" date="2016-09" db="EMBL/GenBank/DDBJ databases">
        <title>Extensive genetic diversity and differential bi-allelic expression allows diatom success in the polar Southern Ocean.</title>
        <authorList>
            <consortium name="DOE Joint Genome Institute"/>
            <person name="Mock T."/>
            <person name="Otillar R.P."/>
            <person name="Strauss J."/>
            <person name="Dupont C."/>
            <person name="Frickenhaus S."/>
            <person name="Maumus F."/>
            <person name="Mcmullan M."/>
            <person name="Sanges R."/>
            <person name="Schmutz J."/>
            <person name="Toseland A."/>
            <person name="Valas R."/>
            <person name="Veluchamy A."/>
            <person name="Ward B.J."/>
            <person name="Allen A."/>
            <person name="Barry K."/>
            <person name="Falciatore A."/>
            <person name="Ferrante M."/>
            <person name="Fortunato A.E."/>
            <person name="Gloeckner G."/>
            <person name="Gruber A."/>
            <person name="Hipkin R."/>
            <person name="Janech M."/>
            <person name="Kroth P."/>
            <person name="Leese F."/>
            <person name="Lindquist E."/>
            <person name="Lyon B.R."/>
            <person name="Martin J."/>
            <person name="Mayer C."/>
            <person name="Parker M."/>
            <person name="Quesneville H."/>
            <person name="Raymond J."/>
            <person name="Uhlig C."/>
            <person name="Valentin K.U."/>
            <person name="Worden A.Z."/>
            <person name="Armbrust E.V."/>
            <person name="Bowler C."/>
            <person name="Green B."/>
            <person name="Moulton V."/>
            <person name="Van Oosterhout C."/>
            <person name="Grigoriev I."/>
        </authorList>
    </citation>
    <scope>NUCLEOTIDE SEQUENCE [LARGE SCALE GENOMIC DNA]</scope>
    <source>
        <strain evidence="2 3">CCMP1102</strain>
    </source>
</reference>
<feature type="region of interest" description="Disordered" evidence="1">
    <location>
        <begin position="130"/>
        <end position="154"/>
    </location>
</feature>
<organism evidence="2 3">
    <name type="scientific">Fragilariopsis cylindrus CCMP1102</name>
    <dbReference type="NCBI Taxonomy" id="635003"/>
    <lineage>
        <taxon>Eukaryota</taxon>
        <taxon>Sar</taxon>
        <taxon>Stramenopiles</taxon>
        <taxon>Ochrophyta</taxon>
        <taxon>Bacillariophyta</taxon>
        <taxon>Bacillariophyceae</taxon>
        <taxon>Bacillariophycidae</taxon>
        <taxon>Bacillariales</taxon>
        <taxon>Bacillariaceae</taxon>
        <taxon>Fragilariopsis</taxon>
    </lineage>
</organism>
<dbReference type="InParanoid" id="A0A1E7EUJ7"/>
<sequence length="223" mass="24588">MATQLSTPTIAHVIARLLGRFAGQSEKQEWQSALGLPGMNERDEDRRRYSSWSRPLGVQTMILSLQSSSHSLQSLSNEPGLLLVEPSGRILNPVAKSKSGLVSLAAMGKESDKIESRLLSLLQGKQQKGENPISILSATKDKDSSSSSSWEEFPPTLETCRDTLIRVLLEEATNNNNGSSSREQQDNNGGDIMVEFFSSDRGQIEQRLFRYENSNTFAPVSSQ</sequence>
<keyword evidence="3" id="KW-1185">Reference proteome</keyword>
<proteinExistence type="predicted"/>
<dbReference type="AlphaFoldDB" id="A0A1E7EUJ7"/>
<dbReference type="KEGG" id="fcy:FRACYDRAFT_248326"/>
<feature type="compositionally biased region" description="Polar residues" evidence="1">
    <location>
        <begin position="172"/>
        <end position="188"/>
    </location>
</feature>
<evidence type="ECO:0000256" key="1">
    <source>
        <dbReference type="SAM" id="MobiDB-lite"/>
    </source>
</evidence>
<evidence type="ECO:0000313" key="3">
    <source>
        <dbReference type="Proteomes" id="UP000095751"/>
    </source>
</evidence>
<name>A0A1E7EUJ7_9STRA</name>
<protein>
    <submittedName>
        <fullName evidence="2">Uncharacterized protein</fullName>
    </submittedName>
</protein>
<evidence type="ECO:0000313" key="2">
    <source>
        <dbReference type="EMBL" id="OEU09474.1"/>
    </source>
</evidence>
<feature type="region of interest" description="Disordered" evidence="1">
    <location>
        <begin position="171"/>
        <end position="193"/>
    </location>
</feature>